<dbReference type="PANTHER" id="PTHR10083">
    <property type="entry name" value="KUNITZ-TYPE PROTEASE INHIBITOR-RELATED"/>
    <property type="match status" value="1"/>
</dbReference>
<evidence type="ECO:0000256" key="3">
    <source>
        <dbReference type="ARBA" id="ARBA00023157"/>
    </source>
</evidence>
<protein>
    <submittedName>
        <fullName evidence="5">SFRICE_029634</fullName>
    </submittedName>
</protein>
<name>A0A2H1VZV7_SPOFR</name>
<dbReference type="PROSITE" id="PS00280">
    <property type="entry name" value="BPTI_KUNITZ_1"/>
    <property type="match status" value="1"/>
</dbReference>
<dbReference type="EMBL" id="ODYU01005451">
    <property type="protein sequence ID" value="SOQ46327.1"/>
    <property type="molecule type" value="Genomic_DNA"/>
</dbReference>
<dbReference type="Pfam" id="PF00014">
    <property type="entry name" value="Kunitz_BPTI"/>
    <property type="match status" value="1"/>
</dbReference>
<dbReference type="InterPro" id="IPR036880">
    <property type="entry name" value="Kunitz_BPTI_sf"/>
</dbReference>
<dbReference type="SUPFAM" id="SSF57362">
    <property type="entry name" value="BPTI-like"/>
    <property type="match status" value="1"/>
</dbReference>
<dbReference type="PROSITE" id="PS50279">
    <property type="entry name" value="BPTI_KUNITZ_2"/>
    <property type="match status" value="1"/>
</dbReference>
<keyword evidence="2" id="KW-0722">Serine protease inhibitor</keyword>
<dbReference type="InterPro" id="IPR050098">
    <property type="entry name" value="TFPI/VKTCI-like"/>
</dbReference>
<gene>
    <name evidence="5" type="ORF">SFRICE_029634</name>
</gene>
<keyword evidence="3" id="KW-1015">Disulfide bond</keyword>
<dbReference type="SMART" id="SM00131">
    <property type="entry name" value="KU"/>
    <property type="match status" value="1"/>
</dbReference>
<dbReference type="Gene3D" id="4.10.410.10">
    <property type="entry name" value="Pancreatic trypsin inhibitor Kunitz domain"/>
    <property type="match status" value="1"/>
</dbReference>
<evidence type="ECO:0000313" key="5">
    <source>
        <dbReference type="EMBL" id="SOQ46327.1"/>
    </source>
</evidence>
<evidence type="ECO:0000259" key="4">
    <source>
        <dbReference type="PROSITE" id="PS50279"/>
    </source>
</evidence>
<dbReference type="CDD" id="cd00109">
    <property type="entry name" value="Kunitz-type"/>
    <property type="match status" value="1"/>
</dbReference>
<accession>A0A2H1VZV7</accession>
<dbReference type="PRINTS" id="PR00759">
    <property type="entry name" value="BASICPTASE"/>
</dbReference>
<feature type="domain" description="BPTI/Kunitz inhibitor" evidence="4">
    <location>
        <begin position="41"/>
        <end position="76"/>
    </location>
</feature>
<dbReference type="InterPro" id="IPR002223">
    <property type="entry name" value="Kunitz_BPTI"/>
</dbReference>
<organism evidence="5">
    <name type="scientific">Spodoptera frugiperda</name>
    <name type="common">Fall armyworm</name>
    <dbReference type="NCBI Taxonomy" id="7108"/>
    <lineage>
        <taxon>Eukaryota</taxon>
        <taxon>Metazoa</taxon>
        <taxon>Ecdysozoa</taxon>
        <taxon>Arthropoda</taxon>
        <taxon>Hexapoda</taxon>
        <taxon>Insecta</taxon>
        <taxon>Pterygota</taxon>
        <taxon>Neoptera</taxon>
        <taxon>Endopterygota</taxon>
        <taxon>Lepidoptera</taxon>
        <taxon>Glossata</taxon>
        <taxon>Ditrysia</taxon>
        <taxon>Noctuoidea</taxon>
        <taxon>Noctuidae</taxon>
        <taxon>Amphipyrinae</taxon>
        <taxon>Spodoptera</taxon>
    </lineage>
</organism>
<dbReference type="AlphaFoldDB" id="A0A2H1VZV7"/>
<dbReference type="GO" id="GO:0005615">
    <property type="term" value="C:extracellular space"/>
    <property type="evidence" value="ECO:0007669"/>
    <property type="project" value="TreeGrafter"/>
</dbReference>
<proteinExistence type="predicted"/>
<evidence type="ECO:0000256" key="2">
    <source>
        <dbReference type="ARBA" id="ARBA00022900"/>
    </source>
</evidence>
<dbReference type="GO" id="GO:0004867">
    <property type="term" value="F:serine-type endopeptidase inhibitor activity"/>
    <property type="evidence" value="ECO:0007669"/>
    <property type="project" value="UniProtKB-KW"/>
</dbReference>
<reference evidence="5" key="1">
    <citation type="submission" date="2016-07" db="EMBL/GenBank/DDBJ databases">
        <authorList>
            <person name="Bretaudeau A."/>
        </authorList>
    </citation>
    <scope>NUCLEOTIDE SEQUENCE</scope>
    <source>
        <strain evidence="5">Rice</strain>
        <tissue evidence="5">Whole body</tissue>
    </source>
</reference>
<dbReference type="PANTHER" id="PTHR10083:SF374">
    <property type="entry name" value="BPTI_KUNITZ INHIBITOR DOMAIN-CONTAINING PROTEIN"/>
    <property type="match status" value="1"/>
</dbReference>
<evidence type="ECO:0000256" key="1">
    <source>
        <dbReference type="ARBA" id="ARBA00022690"/>
    </source>
</evidence>
<sequence length="77" mass="9180">MLIYSRRVVGRGMLLMNMSLLHGLKLVEFLVKHLREQYYKRYYYNKKERDCLSFIYSGCGGTKNNFQTRADCKKACK</sequence>
<dbReference type="InterPro" id="IPR020901">
    <property type="entry name" value="Prtase_inh_Kunz-CS"/>
</dbReference>
<keyword evidence="1" id="KW-0646">Protease inhibitor</keyword>